<name>A0A6J4HA13_9ACTN</name>
<dbReference type="InterPro" id="IPR029068">
    <property type="entry name" value="Glyas_Bleomycin-R_OHBP_Dase"/>
</dbReference>
<dbReference type="Gene3D" id="3.10.180.10">
    <property type="entry name" value="2,3-Dihydroxybiphenyl 1,2-Dioxygenase, domain 1"/>
    <property type="match status" value="1"/>
</dbReference>
<keyword evidence="2" id="KW-0489">Methyltransferase</keyword>
<organism evidence="2">
    <name type="scientific">uncultured Acidimicrobiales bacterium</name>
    <dbReference type="NCBI Taxonomy" id="310071"/>
    <lineage>
        <taxon>Bacteria</taxon>
        <taxon>Bacillati</taxon>
        <taxon>Actinomycetota</taxon>
        <taxon>Acidimicrobiia</taxon>
        <taxon>Acidimicrobiales</taxon>
        <taxon>environmental samples</taxon>
    </lineage>
</organism>
<dbReference type="InterPro" id="IPR004360">
    <property type="entry name" value="Glyas_Fos-R_dOase_dom"/>
</dbReference>
<dbReference type="EMBL" id="CADCTF010000017">
    <property type="protein sequence ID" value="CAA9216406.1"/>
    <property type="molecule type" value="Genomic_DNA"/>
</dbReference>
<accession>A0A6J4HA13</accession>
<protein>
    <submittedName>
        <fullName evidence="2">PhnB protein putative DNA binding 3-demethylubiquinone-9 3-methyltransferase domain protein</fullName>
    </submittedName>
</protein>
<dbReference type="AlphaFoldDB" id="A0A6J4HA13"/>
<dbReference type="SUPFAM" id="SSF54593">
    <property type="entry name" value="Glyoxalase/Bleomycin resistance protein/Dihydroxybiphenyl dioxygenase"/>
    <property type="match status" value="1"/>
</dbReference>
<sequence length="136" mass="14423">MSVSPYLFFSGDCAQAFKRYQEVLGGELEVMTHADLPEGADAMPGAEPHHVMHAALKLGDALIMGSDDPTGDGGPKVGVAVVYTAPDEQTAKEIFTALADGGEISMPFEPTFWSRGFGACNDRFGIPWMVDTEGAP</sequence>
<dbReference type="CDD" id="cd06588">
    <property type="entry name" value="PhnB_like"/>
    <property type="match status" value="1"/>
</dbReference>
<feature type="domain" description="Glyoxalase/fosfomycin resistance/dioxygenase" evidence="1">
    <location>
        <begin position="6"/>
        <end position="130"/>
    </location>
</feature>
<keyword evidence="2" id="KW-0808">Transferase</keyword>
<dbReference type="Pfam" id="PF00903">
    <property type="entry name" value="Glyoxalase"/>
    <property type="match status" value="1"/>
</dbReference>
<reference evidence="2" key="1">
    <citation type="submission" date="2020-02" db="EMBL/GenBank/DDBJ databases">
        <authorList>
            <person name="Meier V. D."/>
        </authorList>
    </citation>
    <scope>NUCLEOTIDE SEQUENCE</scope>
    <source>
        <strain evidence="2">AVDCRST_MAG50</strain>
    </source>
</reference>
<proteinExistence type="predicted"/>
<dbReference type="GO" id="GO:0008168">
    <property type="term" value="F:methyltransferase activity"/>
    <property type="evidence" value="ECO:0007669"/>
    <property type="project" value="UniProtKB-KW"/>
</dbReference>
<dbReference type="InterPro" id="IPR028973">
    <property type="entry name" value="PhnB-like"/>
</dbReference>
<evidence type="ECO:0000313" key="2">
    <source>
        <dbReference type="EMBL" id="CAA9216406.1"/>
    </source>
</evidence>
<dbReference type="PANTHER" id="PTHR33990">
    <property type="entry name" value="PROTEIN YJDN-RELATED"/>
    <property type="match status" value="1"/>
</dbReference>
<evidence type="ECO:0000259" key="1">
    <source>
        <dbReference type="Pfam" id="PF00903"/>
    </source>
</evidence>
<dbReference type="PANTHER" id="PTHR33990:SF1">
    <property type="entry name" value="PROTEIN YJDN"/>
    <property type="match status" value="1"/>
</dbReference>
<keyword evidence="2" id="KW-0830">Ubiquinone</keyword>
<gene>
    <name evidence="2" type="ORF">AVDCRST_MAG50-237</name>
</gene>
<dbReference type="GO" id="GO:0032259">
    <property type="term" value="P:methylation"/>
    <property type="evidence" value="ECO:0007669"/>
    <property type="project" value="UniProtKB-KW"/>
</dbReference>